<evidence type="ECO:0000313" key="2">
    <source>
        <dbReference type="Proteomes" id="UP000008783"/>
    </source>
</evidence>
<dbReference type="GeneID" id="13542312"/>
<dbReference type="InParanoid" id="H6QV47"/>
<gene>
    <name evidence="1" type="ORF">PGTG_22611</name>
</gene>
<dbReference type="OrthoDB" id="5424058at2759"/>
<dbReference type="EMBL" id="DS178372">
    <property type="protein sequence ID" value="EHS62708.1"/>
    <property type="molecule type" value="Genomic_DNA"/>
</dbReference>
<name>H6QV47_PUCGT</name>
<dbReference type="RefSeq" id="XP_003888620.1">
    <property type="nucleotide sequence ID" value="XM_003888571.1"/>
</dbReference>
<dbReference type="KEGG" id="pgr:PGTG_22611"/>
<proteinExistence type="predicted"/>
<protein>
    <submittedName>
        <fullName evidence="1">Uncharacterized protein</fullName>
    </submittedName>
</protein>
<evidence type="ECO:0000313" key="1">
    <source>
        <dbReference type="EMBL" id="EHS62708.1"/>
    </source>
</evidence>
<organism evidence="1 2">
    <name type="scientific">Puccinia graminis f. sp. tritici (strain CRL 75-36-700-3 / race SCCL)</name>
    <name type="common">Black stem rust fungus</name>
    <dbReference type="NCBI Taxonomy" id="418459"/>
    <lineage>
        <taxon>Eukaryota</taxon>
        <taxon>Fungi</taxon>
        <taxon>Dikarya</taxon>
        <taxon>Basidiomycota</taxon>
        <taxon>Pucciniomycotina</taxon>
        <taxon>Pucciniomycetes</taxon>
        <taxon>Pucciniales</taxon>
        <taxon>Pucciniaceae</taxon>
        <taxon>Puccinia</taxon>
    </lineage>
</organism>
<dbReference type="HOGENOM" id="CLU_009176_2_0_1"/>
<accession>H6QV47</accession>
<reference evidence="2" key="1">
    <citation type="journal article" date="2011" name="Proc. Natl. Acad. Sci. U.S.A.">
        <title>Obligate biotrophy features unraveled by the genomic analysis of rust fungi.</title>
        <authorList>
            <person name="Duplessis S."/>
            <person name="Cuomo C.A."/>
            <person name="Lin Y.-C."/>
            <person name="Aerts A."/>
            <person name="Tisserant E."/>
            <person name="Veneault-Fourrey C."/>
            <person name="Joly D.L."/>
            <person name="Hacquard S."/>
            <person name="Amselem J."/>
            <person name="Cantarel B.L."/>
            <person name="Chiu R."/>
            <person name="Coutinho P.M."/>
            <person name="Feau N."/>
            <person name="Field M."/>
            <person name="Frey P."/>
            <person name="Gelhaye E."/>
            <person name="Goldberg J."/>
            <person name="Grabherr M.G."/>
            <person name="Kodira C.D."/>
            <person name="Kohler A."/>
            <person name="Kuees U."/>
            <person name="Lindquist E.A."/>
            <person name="Lucas S.M."/>
            <person name="Mago R."/>
            <person name="Mauceli E."/>
            <person name="Morin E."/>
            <person name="Murat C."/>
            <person name="Pangilinan J.L."/>
            <person name="Park R."/>
            <person name="Pearson M."/>
            <person name="Quesneville H."/>
            <person name="Rouhier N."/>
            <person name="Sakthikumar S."/>
            <person name="Salamov A.A."/>
            <person name="Schmutz J."/>
            <person name="Selles B."/>
            <person name="Shapiro H."/>
            <person name="Tanguay P."/>
            <person name="Tuskan G.A."/>
            <person name="Henrissat B."/>
            <person name="Van de Peer Y."/>
            <person name="Rouze P."/>
            <person name="Ellis J.G."/>
            <person name="Dodds P.N."/>
            <person name="Schein J.E."/>
            <person name="Zhong S."/>
            <person name="Hamelin R.C."/>
            <person name="Grigoriev I.V."/>
            <person name="Szabo L.J."/>
            <person name="Martin F."/>
        </authorList>
    </citation>
    <scope>NUCLEOTIDE SEQUENCE [LARGE SCALE GENOMIC DNA]</scope>
    <source>
        <strain evidence="2">CRL 75-36-700-3 / race SCCL</strain>
    </source>
</reference>
<sequence>MATNHPVVNERVLQVCKHLNSLPTKITPKVFIWRFLQSGHSNLPLLRRHWAGDKGINTTMELVETLRSVINKTGAIKILIKQEPPRGNYPQGGFHSSSTVGEYFFTPEAKEEHERRLTEEHMPFLFGMLMGMLNRDGCKTTVAEEEDVPLPCGVSATKDGPDKVGDMFYEVEPSSEAQSHQRLHRVRISEQVQEYLNYIGLSSARTTGMAALETLAYKSADTLKMIMDTHKNLPMAPLICIDNIDIEQRVHQSSVGVRSNMLQGTWGHIHIPDKKLIQTLDLSEINLLAYTKALKTVASMEIEPCMFVPTESEEEIELKVWKSQIAKVLYEYIAIPNHKSTAVQMVPPVKEWGRYFGSLLNRAA</sequence>
<dbReference type="AlphaFoldDB" id="H6QV47"/>
<dbReference type="VEuPathDB" id="FungiDB:PGTG_22611"/>
<dbReference type="Proteomes" id="UP000008783">
    <property type="component" value="Unassembled WGS sequence"/>
</dbReference>
<keyword evidence="2" id="KW-1185">Reference proteome</keyword>